<dbReference type="Proteomes" id="UP000439903">
    <property type="component" value="Unassembled WGS sequence"/>
</dbReference>
<organism evidence="2 3">
    <name type="scientific">Gigaspora margarita</name>
    <dbReference type="NCBI Taxonomy" id="4874"/>
    <lineage>
        <taxon>Eukaryota</taxon>
        <taxon>Fungi</taxon>
        <taxon>Fungi incertae sedis</taxon>
        <taxon>Mucoromycota</taxon>
        <taxon>Glomeromycotina</taxon>
        <taxon>Glomeromycetes</taxon>
        <taxon>Diversisporales</taxon>
        <taxon>Gigasporaceae</taxon>
        <taxon>Gigaspora</taxon>
    </lineage>
</organism>
<reference evidence="2 3" key="1">
    <citation type="journal article" date="2019" name="Environ. Microbiol.">
        <title>At the nexus of three kingdoms: the genome of the mycorrhizal fungus Gigaspora margarita provides insights into plant, endobacterial and fungal interactions.</title>
        <authorList>
            <person name="Venice F."/>
            <person name="Ghignone S."/>
            <person name="Salvioli di Fossalunga A."/>
            <person name="Amselem J."/>
            <person name="Novero M."/>
            <person name="Xianan X."/>
            <person name="Sedzielewska Toro K."/>
            <person name="Morin E."/>
            <person name="Lipzen A."/>
            <person name="Grigoriev I.V."/>
            <person name="Henrissat B."/>
            <person name="Martin F.M."/>
            <person name="Bonfante P."/>
        </authorList>
    </citation>
    <scope>NUCLEOTIDE SEQUENCE [LARGE SCALE GENOMIC DNA]</scope>
    <source>
        <strain evidence="2 3">BEG34</strain>
    </source>
</reference>
<name>A0A8H4ELB5_GIGMA</name>
<feature type="compositionally biased region" description="Basic and acidic residues" evidence="1">
    <location>
        <begin position="112"/>
        <end position="121"/>
    </location>
</feature>
<comment type="caution">
    <text evidence="2">The sequence shown here is derived from an EMBL/GenBank/DDBJ whole genome shotgun (WGS) entry which is preliminary data.</text>
</comment>
<dbReference type="EMBL" id="WTPW01000456">
    <property type="protein sequence ID" value="KAF0509458.1"/>
    <property type="molecule type" value="Genomic_DNA"/>
</dbReference>
<feature type="region of interest" description="Disordered" evidence="1">
    <location>
        <begin position="112"/>
        <end position="135"/>
    </location>
</feature>
<dbReference type="AlphaFoldDB" id="A0A8H4ELB5"/>
<sequence>MELDKETFSLDGGYENGIEEDKACDLNSNNSKEMMNNKIKDDVMLIGNDNDEGVKSDLLRRSLEKEVLHHECEKWIRRVNELRNTIGEMKGSIGLDPVEAEVTPYKIRIKVDESNSGHTEDDNPTGQFDPSGLCC</sequence>
<evidence type="ECO:0000313" key="3">
    <source>
        <dbReference type="Proteomes" id="UP000439903"/>
    </source>
</evidence>
<proteinExistence type="predicted"/>
<evidence type="ECO:0000256" key="1">
    <source>
        <dbReference type="SAM" id="MobiDB-lite"/>
    </source>
</evidence>
<evidence type="ECO:0000313" key="2">
    <source>
        <dbReference type="EMBL" id="KAF0509458.1"/>
    </source>
</evidence>
<protein>
    <submittedName>
        <fullName evidence="2">Uncharacterized protein</fullName>
    </submittedName>
</protein>
<accession>A0A8H4ELB5</accession>
<dbReference type="OrthoDB" id="10576561at2759"/>
<keyword evidence="3" id="KW-1185">Reference proteome</keyword>
<gene>
    <name evidence="2" type="ORF">F8M41_018577</name>
</gene>